<evidence type="ECO:0000313" key="3">
    <source>
        <dbReference type="Proteomes" id="UP000326961"/>
    </source>
</evidence>
<accession>A0A5P3XB34</accession>
<gene>
    <name evidence="2" type="ORF">D4A35_05750</name>
</gene>
<proteinExistence type="predicted"/>
<dbReference type="RefSeq" id="WP_150886226.1">
    <property type="nucleotide sequence ID" value="NZ_CP032452.1"/>
</dbReference>
<feature type="domain" description="DUF1659" evidence="1">
    <location>
        <begin position="12"/>
        <end position="76"/>
    </location>
</feature>
<evidence type="ECO:0000259" key="1">
    <source>
        <dbReference type="Pfam" id="PF07872"/>
    </source>
</evidence>
<dbReference type="AlphaFoldDB" id="A0A5P3XB34"/>
<dbReference type="EMBL" id="CP032452">
    <property type="protein sequence ID" value="QEZ68468.1"/>
    <property type="molecule type" value="Genomic_DNA"/>
</dbReference>
<dbReference type="InterPro" id="IPR012454">
    <property type="entry name" value="DUF1659"/>
</dbReference>
<dbReference type="Pfam" id="PF07872">
    <property type="entry name" value="DUF1659"/>
    <property type="match status" value="1"/>
</dbReference>
<protein>
    <submittedName>
        <fullName evidence="2">DUF1659 domain-containing protein</fullName>
    </submittedName>
</protein>
<organism evidence="2 3">
    <name type="scientific">Paraclostridium bifermentans</name>
    <name type="common">Clostridium bifermentans</name>
    <dbReference type="NCBI Taxonomy" id="1490"/>
    <lineage>
        <taxon>Bacteria</taxon>
        <taxon>Bacillati</taxon>
        <taxon>Bacillota</taxon>
        <taxon>Clostridia</taxon>
        <taxon>Peptostreptococcales</taxon>
        <taxon>Peptostreptococcaceae</taxon>
        <taxon>Paraclostridium</taxon>
    </lineage>
</organism>
<sequence length="115" mass="12721">MADMNLAPNTSEVAQMSALKIKYDCGLGENGRTIVKTRSFSNVNPEAKAIDVYNVGEILNALQKHDVLSVVRIDNTQQLILAEHYVCEPLMSLKFSHSTSCPLLNDVRSKKKKGD</sequence>
<reference evidence="2 3" key="1">
    <citation type="submission" date="2018-09" db="EMBL/GenBank/DDBJ databases">
        <title>A clostridial neurotoxin that targets Anopheles mosquitoes.</title>
        <authorList>
            <person name="Contreras E."/>
            <person name="Masuyer G."/>
            <person name="Qureshi N."/>
            <person name="Chawla S."/>
            <person name="Lim H.L."/>
            <person name="Chen J."/>
            <person name="Stenmark P."/>
            <person name="Gill S."/>
        </authorList>
    </citation>
    <scope>NUCLEOTIDE SEQUENCE [LARGE SCALE GENOMIC DNA]</scope>
    <source>
        <strain evidence="2 3">Cbm</strain>
    </source>
</reference>
<dbReference type="Proteomes" id="UP000326961">
    <property type="component" value="Chromosome"/>
</dbReference>
<name>A0A5P3XB34_PARBF</name>
<evidence type="ECO:0000313" key="2">
    <source>
        <dbReference type="EMBL" id="QEZ68468.1"/>
    </source>
</evidence>